<dbReference type="GO" id="GO:0016787">
    <property type="term" value="F:hydrolase activity"/>
    <property type="evidence" value="ECO:0007669"/>
    <property type="project" value="UniProtKB-KW"/>
</dbReference>
<dbReference type="RefSeq" id="WP_093006245.1">
    <property type="nucleotide sequence ID" value="NZ_FNBC01000008.1"/>
</dbReference>
<keyword evidence="9" id="KW-1185">Reference proteome</keyword>
<dbReference type="PANTHER" id="PTHR35901">
    <property type="entry name" value="RIBONUCLEASE VAPC3"/>
    <property type="match status" value="1"/>
</dbReference>
<feature type="binding site" evidence="6">
    <location>
        <position position="105"/>
    </location>
    <ligand>
        <name>Mg(2+)</name>
        <dbReference type="ChEBI" id="CHEBI:18420"/>
    </ligand>
</feature>
<dbReference type="EC" id="3.1.-.-" evidence="6"/>
<proteinExistence type="inferred from homology"/>
<organism evidence="8 9">
    <name type="scientific">Thermus arciformis</name>
    <dbReference type="NCBI Taxonomy" id="482827"/>
    <lineage>
        <taxon>Bacteria</taxon>
        <taxon>Thermotogati</taxon>
        <taxon>Deinococcota</taxon>
        <taxon>Deinococci</taxon>
        <taxon>Thermales</taxon>
        <taxon>Thermaceae</taxon>
        <taxon>Thermus</taxon>
    </lineage>
</organism>
<dbReference type="AlphaFoldDB" id="A0A1G7F9I2"/>
<feature type="domain" description="PIN" evidence="7">
    <location>
        <begin position="6"/>
        <end position="126"/>
    </location>
</feature>
<evidence type="ECO:0000313" key="8">
    <source>
        <dbReference type="EMBL" id="SDE72549.1"/>
    </source>
</evidence>
<dbReference type="InterPro" id="IPR044153">
    <property type="entry name" value="PIN_Pae0151-like"/>
</dbReference>
<dbReference type="HAMAP" id="MF_00265">
    <property type="entry name" value="VapC_Nob1"/>
    <property type="match status" value="1"/>
</dbReference>
<sequence>MTSAWVLDASVAVAAATGHPLREHAQRLLRRAVVEERPLFVPRLFAAEVASALRRASFHGALTQEAAERALDLLLKLPWIYAKDEELALPALRWASKLGQARAYDAFYVALAERKRALLWTADARLVQGLRALGFPGVKGLEEA</sequence>
<keyword evidence="1 6" id="KW-1277">Toxin-antitoxin system</keyword>
<dbReference type="Pfam" id="PF01850">
    <property type="entry name" value="PIN"/>
    <property type="match status" value="1"/>
</dbReference>
<evidence type="ECO:0000256" key="4">
    <source>
        <dbReference type="ARBA" id="ARBA00022801"/>
    </source>
</evidence>
<dbReference type="Proteomes" id="UP000199446">
    <property type="component" value="Unassembled WGS sequence"/>
</dbReference>
<evidence type="ECO:0000256" key="2">
    <source>
        <dbReference type="ARBA" id="ARBA00022722"/>
    </source>
</evidence>
<gene>
    <name evidence="6" type="primary">vapC</name>
    <name evidence="8" type="ORF">SAMN04488243_10828</name>
</gene>
<evidence type="ECO:0000256" key="3">
    <source>
        <dbReference type="ARBA" id="ARBA00022723"/>
    </source>
</evidence>
<feature type="binding site" evidence="6">
    <location>
        <position position="8"/>
    </location>
    <ligand>
        <name>Mg(2+)</name>
        <dbReference type="ChEBI" id="CHEBI:18420"/>
    </ligand>
</feature>
<evidence type="ECO:0000256" key="1">
    <source>
        <dbReference type="ARBA" id="ARBA00022649"/>
    </source>
</evidence>
<dbReference type="CDD" id="cd09873">
    <property type="entry name" value="PIN_Pae0151-like"/>
    <property type="match status" value="1"/>
</dbReference>
<dbReference type="EMBL" id="FNBC01000008">
    <property type="protein sequence ID" value="SDE72549.1"/>
    <property type="molecule type" value="Genomic_DNA"/>
</dbReference>
<dbReference type="InterPro" id="IPR002716">
    <property type="entry name" value="PIN_dom"/>
</dbReference>
<comment type="function">
    <text evidence="6">Toxic component of a toxin-antitoxin (TA) system. An RNase.</text>
</comment>
<dbReference type="InterPro" id="IPR022907">
    <property type="entry name" value="VapC_family"/>
</dbReference>
<dbReference type="PANTHER" id="PTHR35901:SF1">
    <property type="entry name" value="EXONUCLEASE VAPC9"/>
    <property type="match status" value="1"/>
</dbReference>
<name>A0A1G7F9I2_9DEIN</name>
<dbReference type="Gene3D" id="3.40.50.1010">
    <property type="entry name" value="5'-nuclease"/>
    <property type="match status" value="1"/>
</dbReference>
<dbReference type="SUPFAM" id="SSF88723">
    <property type="entry name" value="PIN domain-like"/>
    <property type="match status" value="1"/>
</dbReference>
<keyword evidence="4 6" id="KW-0378">Hydrolase</keyword>
<dbReference type="OrthoDB" id="32153at2"/>
<evidence type="ECO:0000256" key="6">
    <source>
        <dbReference type="HAMAP-Rule" id="MF_00265"/>
    </source>
</evidence>
<reference evidence="9" key="1">
    <citation type="submission" date="2016-10" db="EMBL/GenBank/DDBJ databases">
        <authorList>
            <person name="Varghese N."/>
            <person name="Submissions S."/>
        </authorList>
    </citation>
    <scope>NUCLEOTIDE SEQUENCE [LARGE SCALE GENOMIC DNA]</scope>
    <source>
        <strain evidence="9">CGMCC 1.6992</strain>
    </source>
</reference>
<keyword evidence="5 6" id="KW-0460">Magnesium</keyword>
<evidence type="ECO:0000259" key="7">
    <source>
        <dbReference type="Pfam" id="PF01850"/>
    </source>
</evidence>
<dbReference type="STRING" id="482827.SAMN04488243_10828"/>
<comment type="similarity">
    <text evidence="6">Belongs to the PINc/VapC protein family.</text>
</comment>
<evidence type="ECO:0000256" key="5">
    <source>
        <dbReference type="ARBA" id="ARBA00022842"/>
    </source>
</evidence>
<evidence type="ECO:0000313" key="9">
    <source>
        <dbReference type="Proteomes" id="UP000199446"/>
    </source>
</evidence>
<accession>A0A1G7F9I2</accession>
<protein>
    <recommendedName>
        <fullName evidence="6">Ribonuclease VapC</fullName>
        <shortName evidence="6">RNase VapC</shortName>
        <ecNumber evidence="6">3.1.-.-</ecNumber>
    </recommendedName>
    <alternativeName>
        <fullName evidence="6">Toxin VapC</fullName>
    </alternativeName>
</protein>
<dbReference type="InterPro" id="IPR029060">
    <property type="entry name" value="PIN-like_dom_sf"/>
</dbReference>
<dbReference type="InterPro" id="IPR051619">
    <property type="entry name" value="TypeII_TA_RNase_PINc/VapC"/>
</dbReference>
<keyword evidence="3 6" id="KW-0479">Metal-binding</keyword>
<dbReference type="GO" id="GO:0090729">
    <property type="term" value="F:toxin activity"/>
    <property type="evidence" value="ECO:0007669"/>
    <property type="project" value="UniProtKB-KW"/>
</dbReference>
<keyword evidence="6" id="KW-0800">Toxin</keyword>
<keyword evidence="2 6" id="KW-0540">Nuclease</keyword>
<comment type="cofactor">
    <cofactor evidence="6">
        <name>Mg(2+)</name>
        <dbReference type="ChEBI" id="CHEBI:18420"/>
    </cofactor>
</comment>
<dbReference type="GO" id="GO:0000287">
    <property type="term" value="F:magnesium ion binding"/>
    <property type="evidence" value="ECO:0007669"/>
    <property type="project" value="UniProtKB-UniRule"/>
</dbReference>
<dbReference type="GO" id="GO:0004540">
    <property type="term" value="F:RNA nuclease activity"/>
    <property type="evidence" value="ECO:0007669"/>
    <property type="project" value="InterPro"/>
</dbReference>